<reference evidence="2 5" key="1">
    <citation type="submission" date="2015-02" db="EMBL/GenBank/DDBJ databases">
        <title>Whole genome sequencing of multiple isolates of three species of pepper and tomato-infecting xanthomonads reveals genetic diversity in field strains and pinpoints effectors responsible for host specificity.</title>
        <authorList>
            <person name="Schwartz A."/>
            <person name="Dahlbeck D."/>
            <person name="Staskawicz B."/>
            <person name="Bart R."/>
            <person name="Potnis N."/>
            <person name="Minsavage G."/>
            <person name="Timilsina S."/>
            <person name="Goss E."/>
            <person name="Jones J."/>
            <person name="Vallad G."/>
            <person name="Barak J."/>
            <person name="Miller S."/>
            <person name="Ritchie D."/>
            <person name="Martins J.Jr."/>
            <person name="Patane J.S."/>
            <person name="Setubal J.C."/>
        </authorList>
    </citation>
    <scope>NUCLEOTIDE SEQUENCE [LARGE SCALE GENOMIC DNA]</scope>
    <source>
        <strain evidence="2 5">Xp3-15</strain>
    </source>
</reference>
<dbReference type="Proteomes" id="UP000035369">
    <property type="component" value="Unassembled WGS sequence"/>
</dbReference>
<evidence type="ECO:0000259" key="1">
    <source>
        <dbReference type="SMART" id="SM01321"/>
    </source>
</evidence>
<reference evidence="3 7" key="3">
    <citation type="submission" date="2019-11" db="EMBL/GenBank/DDBJ databases">
        <title>Genome-resolved metagenomics to study the prevalence of co-infection and intraspecific heterogeneity among plant pathogen metapopulations.</title>
        <authorList>
            <person name="Newberry E."/>
            <person name="Bhandari R."/>
            <person name="Kemble J."/>
            <person name="Sikora E."/>
            <person name="Potnis N."/>
        </authorList>
    </citation>
    <scope>NUCLEOTIDE SEQUENCE [LARGE SCALE GENOMIC DNA]</scope>
    <source>
        <strain evidence="3">Xp_Tom_Tuscaloosa_18b</strain>
    </source>
</reference>
<evidence type="ECO:0000313" key="4">
    <source>
        <dbReference type="EMBL" id="RXD55194.1"/>
    </source>
</evidence>
<evidence type="ECO:0000313" key="2">
    <source>
        <dbReference type="EMBL" id="KLC05474.1"/>
    </source>
</evidence>
<dbReference type="SMART" id="SM01321">
    <property type="entry name" value="Y1_Tnp"/>
    <property type="match status" value="1"/>
</dbReference>
<dbReference type="RefSeq" id="WP_033479543.1">
    <property type="nucleotide sequence ID" value="NZ_CP018475.1"/>
</dbReference>
<proteinExistence type="predicted"/>
<dbReference type="PANTHER" id="PTHR36966:SF1">
    <property type="entry name" value="REP-ASSOCIATED TYROSINE TRANSPOSASE"/>
    <property type="match status" value="1"/>
</dbReference>
<dbReference type="SUPFAM" id="SSF143422">
    <property type="entry name" value="Transposase IS200-like"/>
    <property type="match status" value="1"/>
</dbReference>
<evidence type="ECO:0000313" key="6">
    <source>
        <dbReference type="Proteomes" id="UP000289372"/>
    </source>
</evidence>
<dbReference type="EMBL" id="JZUY01000040">
    <property type="protein sequence ID" value="KLC05474.1"/>
    <property type="molecule type" value="Genomic_DNA"/>
</dbReference>
<organism evidence="3 7">
    <name type="scientific">Xanthomonas perforans</name>
    <dbReference type="NCBI Taxonomy" id="442694"/>
    <lineage>
        <taxon>Bacteria</taxon>
        <taxon>Pseudomonadati</taxon>
        <taxon>Pseudomonadota</taxon>
        <taxon>Gammaproteobacteria</taxon>
        <taxon>Lysobacterales</taxon>
        <taxon>Lysobacteraceae</taxon>
        <taxon>Xanthomonas</taxon>
    </lineage>
</organism>
<dbReference type="EMBL" id="PUUL01000033">
    <property type="protein sequence ID" value="RXD55194.1"/>
    <property type="molecule type" value="Genomic_DNA"/>
</dbReference>
<evidence type="ECO:0000313" key="5">
    <source>
        <dbReference type="Proteomes" id="UP000035369"/>
    </source>
</evidence>
<reference evidence="4 6" key="2">
    <citation type="submission" date="2018-02" db="EMBL/GenBank/DDBJ databases">
        <title>Characterization of Xanthomonas diversity in transplant houses and field plants.</title>
        <authorList>
            <person name="Abrahamian P."/>
            <person name="Timilsina S."/>
            <person name="Minsavage G.V."/>
            <person name="Goss E.M."/>
            <person name="Jones J.B."/>
            <person name="Vallad G.E."/>
        </authorList>
    </citation>
    <scope>NUCLEOTIDE SEQUENCE [LARGE SCALE GENOMIC DNA]</scope>
    <source>
        <strain evidence="4 6">GEV2132</strain>
    </source>
</reference>
<dbReference type="KEGG" id="xpe:BJD13_10935"/>
<evidence type="ECO:0000313" key="3">
    <source>
        <dbReference type="EMBL" id="NEL75527.1"/>
    </source>
</evidence>
<dbReference type="Gene3D" id="3.30.70.1290">
    <property type="entry name" value="Transposase IS200-like"/>
    <property type="match status" value="1"/>
</dbReference>
<dbReference type="EMBL" id="JAAGYU010000012">
    <property type="protein sequence ID" value="NEL75527.1"/>
    <property type="molecule type" value="Genomic_DNA"/>
</dbReference>
<dbReference type="InterPro" id="IPR052715">
    <property type="entry name" value="RAYT_transposase"/>
</dbReference>
<dbReference type="Proteomes" id="UP000471082">
    <property type="component" value="Unassembled WGS sequence"/>
</dbReference>
<gene>
    <name evidence="4" type="ORF">DB769_06760</name>
    <name evidence="3" type="ORF">G3W61_04520</name>
    <name evidence="2" type="ORF">XP315_10845</name>
</gene>
<dbReference type="NCBIfam" id="NF047646">
    <property type="entry name" value="REP_Tyr_transpos"/>
    <property type="match status" value="1"/>
</dbReference>
<dbReference type="PANTHER" id="PTHR36966">
    <property type="entry name" value="REP-ASSOCIATED TYROSINE TRANSPOSASE"/>
    <property type="match status" value="1"/>
</dbReference>
<dbReference type="AlphaFoldDB" id="A0A0G9F2N6"/>
<name>A0A0G9F2N6_XANPE</name>
<dbReference type="GO" id="GO:0004803">
    <property type="term" value="F:transposase activity"/>
    <property type="evidence" value="ECO:0007669"/>
    <property type="project" value="InterPro"/>
</dbReference>
<dbReference type="Proteomes" id="UP000289372">
    <property type="component" value="Unassembled WGS sequence"/>
</dbReference>
<dbReference type="GO" id="GO:0043565">
    <property type="term" value="F:sequence-specific DNA binding"/>
    <property type="evidence" value="ECO:0007669"/>
    <property type="project" value="TreeGrafter"/>
</dbReference>
<dbReference type="GO" id="GO:0006313">
    <property type="term" value="P:DNA transposition"/>
    <property type="evidence" value="ECO:0007669"/>
    <property type="project" value="InterPro"/>
</dbReference>
<dbReference type="InterPro" id="IPR036515">
    <property type="entry name" value="Transposase_17_sf"/>
</dbReference>
<feature type="domain" description="Transposase IS200-like" evidence="1">
    <location>
        <begin position="19"/>
        <end position="133"/>
    </location>
</feature>
<keyword evidence="5" id="KW-1185">Reference proteome</keyword>
<protein>
    <submittedName>
        <fullName evidence="3">Transposase</fullName>
    </submittedName>
</protein>
<accession>A0A0G9F2N6</accession>
<comment type="caution">
    <text evidence="3">The sequence shown here is derived from an EMBL/GenBank/DDBJ whole genome shotgun (WGS) entry which is preliminary data.</text>
</comment>
<evidence type="ECO:0000313" key="7">
    <source>
        <dbReference type="Proteomes" id="UP000471082"/>
    </source>
</evidence>
<dbReference type="GeneID" id="61778051"/>
<sequence>MANIDSPGHRALRRGRQSSPNSAYLLTTATWQRRAVFADFLIAATACRAFTKATPCDARLLAWVLMPDHVHWLLQLGSDTALSDAVSRMKACSARAANAQRQSRAPVWSRSYHDHALRTDDDLPAAARYIIANPRRAGLVTRAGDYPFWDAVWL</sequence>
<dbReference type="InterPro" id="IPR002686">
    <property type="entry name" value="Transposase_17"/>
</dbReference>
<dbReference type="Pfam" id="PF01797">
    <property type="entry name" value="Y1_Tnp"/>
    <property type="match status" value="1"/>
</dbReference>